<accession>A0ABX2UEU7</accession>
<reference evidence="1 2" key="1">
    <citation type="submission" date="2016-05" db="EMBL/GenBank/DDBJ databases">
        <title>Draft genome sequence of Pediococcus parvulus 2.6, a probiotic beta-glucan producer strain.</title>
        <authorList>
            <person name="Mohedano M.L."/>
            <person name="Perez-Ramos A."/>
            <person name="Duenas M.T."/>
            <person name="Lamontanara A."/>
            <person name="Orru L."/>
            <person name="Spano G."/>
            <person name="Capozzi V."/>
            <person name="Lopez P."/>
        </authorList>
    </citation>
    <scope>NUCLEOTIDE SEQUENCE [LARGE SCALE GENOMIC DNA]</scope>
    <source>
        <strain evidence="1 2">2.6</strain>
    </source>
</reference>
<comment type="caution">
    <text evidence="1">The sequence shown here is derived from an EMBL/GenBank/DDBJ whole genome shotgun (WGS) entry which is preliminary data.</text>
</comment>
<dbReference type="EMBL" id="LXND01000060">
    <property type="protein sequence ID" value="OAD63729.1"/>
    <property type="molecule type" value="Genomic_DNA"/>
</dbReference>
<protein>
    <recommendedName>
        <fullName evidence="3">TMhelix containing protein</fullName>
    </recommendedName>
</protein>
<gene>
    <name evidence="1" type="ORF">A7K95_08515</name>
</gene>
<dbReference type="Proteomes" id="UP000077280">
    <property type="component" value="Unassembled WGS sequence"/>
</dbReference>
<evidence type="ECO:0008006" key="3">
    <source>
        <dbReference type="Google" id="ProtNLM"/>
    </source>
</evidence>
<sequence length="60" mass="6946">MIKKLLYTLGSISVFVIEWGMKPSDNCLHVGIFLFAWALISYLDYLTGEVEEIHKQIDKK</sequence>
<proteinExistence type="predicted"/>
<keyword evidence="2" id="KW-1185">Reference proteome</keyword>
<evidence type="ECO:0000313" key="2">
    <source>
        <dbReference type="Proteomes" id="UP000077280"/>
    </source>
</evidence>
<name>A0ABX2UEU7_9LACO</name>
<evidence type="ECO:0000313" key="1">
    <source>
        <dbReference type="EMBL" id="OAD63729.1"/>
    </source>
</evidence>
<organism evidence="1 2">
    <name type="scientific">Pediococcus parvulus</name>
    <dbReference type="NCBI Taxonomy" id="54062"/>
    <lineage>
        <taxon>Bacteria</taxon>
        <taxon>Bacillati</taxon>
        <taxon>Bacillota</taxon>
        <taxon>Bacilli</taxon>
        <taxon>Lactobacillales</taxon>
        <taxon>Lactobacillaceae</taxon>
        <taxon>Pediococcus</taxon>
    </lineage>
</organism>